<proteinExistence type="predicted"/>
<gene>
    <name evidence="1" type="ORF">NCTC10132_00542</name>
</gene>
<dbReference type="KEGG" id="medw:NCTC10132_00542"/>
<accession>A0A3B0QB22</accession>
<keyword evidence="2" id="KW-1185">Reference proteome</keyword>
<organism evidence="1 2">
    <name type="scientific">Mycoplasmopsis edwardii</name>
    <dbReference type="NCBI Taxonomy" id="53558"/>
    <lineage>
        <taxon>Bacteria</taxon>
        <taxon>Bacillati</taxon>
        <taxon>Mycoplasmatota</taxon>
        <taxon>Mycoplasmoidales</taxon>
        <taxon>Metamycoplasmataceae</taxon>
        <taxon>Mycoplasmopsis</taxon>
    </lineage>
</organism>
<evidence type="ECO:0000313" key="1">
    <source>
        <dbReference type="EMBL" id="SYV97183.1"/>
    </source>
</evidence>
<name>A0A3B0QB22_9BACT</name>
<dbReference type="AlphaFoldDB" id="A0A3B0QB22"/>
<evidence type="ECO:0000313" key="2">
    <source>
        <dbReference type="Proteomes" id="UP000257559"/>
    </source>
</evidence>
<dbReference type="EMBL" id="LS991951">
    <property type="protein sequence ID" value="SYV97183.1"/>
    <property type="molecule type" value="Genomic_DNA"/>
</dbReference>
<feature type="non-terminal residue" evidence="1">
    <location>
        <position position="33"/>
    </location>
</feature>
<dbReference type="Proteomes" id="UP000257559">
    <property type="component" value="Chromosome"/>
</dbReference>
<reference evidence="2" key="1">
    <citation type="submission" date="2018-06" db="EMBL/GenBank/DDBJ databases">
        <authorList>
            <consortium name="Pathogen Informatics"/>
        </authorList>
    </citation>
    <scope>NUCLEOTIDE SEQUENCE [LARGE SCALE GENOMIC DNA]</scope>
    <source>
        <strain evidence="2">NCTC10132</strain>
    </source>
</reference>
<protein>
    <submittedName>
        <fullName evidence="1">Uncharacterized protein</fullName>
    </submittedName>
</protein>
<sequence length="33" mass="3982">MSRTFEPAVNKVTGEMTRNNKEKRVFGNNNYYW</sequence>